<dbReference type="PROSITE" id="PS50835">
    <property type="entry name" value="IG_LIKE"/>
    <property type="match status" value="1"/>
</dbReference>
<reference evidence="3" key="1">
    <citation type="submission" date="2025-08" db="UniProtKB">
        <authorList>
            <consortium name="Ensembl"/>
        </authorList>
    </citation>
    <scope>IDENTIFICATION</scope>
</reference>
<dbReference type="AlphaFoldDB" id="A0A8C8SBI2"/>
<dbReference type="Pfam" id="PF07654">
    <property type="entry name" value="C1-set"/>
    <property type="match status" value="1"/>
</dbReference>
<dbReference type="Gene3D" id="2.60.40.10">
    <property type="entry name" value="Immunoglobulins"/>
    <property type="match status" value="1"/>
</dbReference>
<dbReference type="SUPFAM" id="SSF48726">
    <property type="entry name" value="Immunoglobulin"/>
    <property type="match status" value="1"/>
</dbReference>
<dbReference type="InterPro" id="IPR007110">
    <property type="entry name" value="Ig-like_dom"/>
</dbReference>
<dbReference type="PANTHER" id="PTHR19944">
    <property type="entry name" value="MHC CLASS II-RELATED"/>
    <property type="match status" value="1"/>
</dbReference>
<name>A0A8C8SBI2_9SAUR</name>
<keyword evidence="4" id="KW-1185">Reference proteome</keyword>
<organism evidence="3 4">
    <name type="scientific">Pelusios castaneus</name>
    <name type="common">West African mud turtle</name>
    <dbReference type="NCBI Taxonomy" id="367368"/>
    <lineage>
        <taxon>Eukaryota</taxon>
        <taxon>Metazoa</taxon>
        <taxon>Chordata</taxon>
        <taxon>Craniata</taxon>
        <taxon>Vertebrata</taxon>
        <taxon>Euteleostomi</taxon>
        <taxon>Archelosauria</taxon>
        <taxon>Testudinata</taxon>
        <taxon>Testudines</taxon>
        <taxon>Pleurodira</taxon>
        <taxon>Pelomedusidae</taxon>
        <taxon>Pelusios</taxon>
    </lineage>
</organism>
<dbReference type="InterPro" id="IPR013783">
    <property type="entry name" value="Ig-like_fold"/>
</dbReference>
<accession>A0A8C8SBI2</accession>
<dbReference type="SMART" id="SM00407">
    <property type="entry name" value="IGc1"/>
    <property type="match status" value="1"/>
</dbReference>
<evidence type="ECO:0000313" key="3">
    <source>
        <dbReference type="Ensembl" id="ENSPCEP00000017210.1"/>
    </source>
</evidence>
<dbReference type="PANTHER" id="PTHR19944:SF106">
    <property type="entry name" value="TYROSINE-PROTEIN PHOSPHATASE NON-RECEPTOR TYPE SUBSTRATE 1"/>
    <property type="match status" value="1"/>
</dbReference>
<keyword evidence="1" id="KW-0732">Signal</keyword>
<dbReference type="InterPro" id="IPR003597">
    <property type="entry name" value="Ig_C1-set"/>
</dbReference>
<dbReference type="InterPro" id="IPR036179">
    <property type="entry name" value="Ig-like_dom_sf"/>
</dbReference>
<proteinExistence type="predicted"/>
<dbReference type="InterPro" id="IPR050160">
    <property type="entry name" value="MHC/Immunoglobulin"/>
</dbReference>
<dbReference type="CDD" id="cd00098">
    <property type="entry name" value="IgC1"/>
    <property type="match status" value="1"/>
</dbReference>
<reference evidence="3" key="2">
    <citation type="submission" date="2025-09" db="UniProtKB">
        <authorList>
            <consortium name="Ensembl"/>
        </authorList>
    </citation>
    <scope>IDENTIFICATION</scope>
</reference>
<dbReference type="Proteomes" id="UP000694393">
    <property type="component" value="Unplaced"/>
</dbReference>
<protein>
    <recommendedName>
        <fullName evidence="2">Ig-like domain-containing protein</fullName>
    </recommendedName>
</protein>
<feature type="signal peptide" evidence="1">
    <location>
        <begin position="1"/>
        <end position="28"/>
    </location>
</feature>
<evidence type="ECO:0000256" key="1">
    <source>
        <dbReference type="SAM" id="SignalP"/>
    </source>
</evidence>
<sequence length="157" mass="17119">MTNPYKAPLLPLAWSLVCPSLCLPPALPQPVVPSTVVEMHKDSALVCCVSGFYPQDIRVSWLQDGQNLKATFITDTRQEHKKETFSLVAVYRFTPTAQDLGALFSCQAWHPLLNQSRQADVYISFSGEGETICATQGGRVPTVCPAQGLPSLPQGTE</sequence>
<evidence type="ECO:0000259" key="2">
    <source>
        <dbReference type="PROSITE" id="PS50835"/>
    </source>
</evidence>
<dbReference type="Ensembl" id="ENSPCET00000017813.1">
    <property type="protein sequence ID" value="ENSPCEP00000017210.1"/>
    <property type="gene ID" value="ENSPCEG00000013527.1"/>
</dbReference>
<evidence type="ECO:0000313" key="4">
    <source>
        <dbReference type="Proteomes" id="UP000694393"/>
    </source>
</evidence>
<feature type="chain" id="PRO_5034330620" description="Ig-like domain-containing protein" evidence="1">
    <location>
        <begin position="29"/>
        <end position="157"/>
    </location>
</feature>
<feature type="domain" description="Ig-like" evidence="2">
    <location>
        <begin position="24"/>
        <end position="124"/>
    </location>
</feature>